<protein>
    <recommendedName>
        <fullName evidence="4">Protein spire</fullName>
    </recommendedName>
</protein>
<dbReference type="Gene3D" id="3.30.40.10">
    <property type="entry name" value="Zinc/RING finger domain, C3HC4 (zinc finger)"/>
    <property type="match status" value="1"/>
</dbReference>
<accession>A0AAN9Y0D8</accession>
<keyword evidence="3" id="KW-1185">Reference proteome</keyword>
<feature type="region of interest" description="Disordered" evidence="1">
    <location>
        <begin position="433"/>
        <end position="496"/>
    </location>
</feature>
<comment type="caution">
    <text evidence="2">The sequence shown here is derived from an EMBL/GenBank/DDBJ whole genome shotgun (WGS) entry which is preliminary data.</text>
</comment>
<feature type="region of interest" description="Disordered" evidence="1">
    <location>
        <begin position="270"/>
        <end position="292"/>
    </location>
</feature>
<organism evidence="2 3">
    <name type="scientific">Parthenolecanium corni</name>
    <dbReference type="NCBI Taxonomy" id="536013"/>
    <lineage>
        <taxon>Eukaryota</taxon>
        <taxon>Metazoa</taxon>
        <taxon>Ecdysozoa</taxon>
        <taxon>Arthropoda</taxon>
        <taxon>Hexapoda</taxon>
        <taxon>Insecta</taxon>
        <taxon>Pterygota</taxon>
        <taxon>Neoptera</taxon>
        <taxon>Paraneoptera</taxon>
        <taxon>Hemiptera</taxon>
        <taxon>Sternorrhyncha</taxon>
        <taxon>Coccoidea</taxon>
        <taxon>Coccidae</taxon>
        <taxon>Parthenolecanium</taxon>
    </lineage>
</organism>
<evidence type="ECO:0008006" key="4">
    <source>
        <dbReference type="Google" id="ProtNLM"/>
    </source>
</evidence>
<dbReference type="GO" id="GO:0036089">
    <property type="term" value="P:cleavage furrow formation"/>
    <property type="evidence" value="ECO:0007669"/>
    <property type="project" value="TreeGrafter"/>
</dbReference>
<reference evidence="2 3" key="1">
    <citation type="submission" date="2024-03" db="EMBL/GenBank/DDBJ databases">
        <title>Adaptation during the transition from Ophiocordyceps entomopathogen to insect associate is accompanied by gene loss and intensified selection.</title>
        <authorList>
            <person name="Ward C.M."/>
            <person name="Onetto C.A."/>
            <person name="Borneman A.R."/>
        </authorList>
    </citation>
    <scope>NUCLEOTIDE SEQUENCE [LARGE SCALE GENOMIC DNA]</scope>
    <source>
        <strain evidence="2">AWRI1</strain>
        <tissue evidence="2">Single Adult Female</tissue>
    </source>
</reference>
<dbReference type="AlphaFoldDB" id="A0AAN9Y0D8"/>
<dbReference type="Proteomes" id="UP001367676">
    <property type="component" value="Unassembled WGS sequence"/>
</dbReference>
<proteinExistence type="predicted"/>
<dbReference type="InterPro" id="IPR013083">
    <property type="entry name" value="Znf_RING/FYVE/PHD"/>
</dbReference>
<name>A0AAN9Y0D8_9HEMI</name>
<dbReference type="GO" id="GO:0005938">
    <property type="term" value="C:cell cortex"/>
    <property type="evidence" value="ECO:0007669"/>
    <property type="project" value="TreeGrafter"/>
</dbReference>
<dbReference type="PANTHER" id="PTHR21345">
    <property type="entry name" value="SPIRE"/>
    <property type="match status" value="1"/>
</dbReference>
<feature type="compositionally biased region" description="Polar residues" evidence="1">
    <location>
        <begin position="282"/>
        <end position="292"/>
    </location>
</feature>
<dbReference type="GO" id="GO:0030659">
    <property type="term" value="C:cytoplasmic vesicle membrane"/>
    <property type="evidence" value="ECO:0007669"/>
    <property type="project" value="TreeGrafter"/>
</dbReference>
<dbReference type="InterPro" id="IPR029901">
    <property type="entry name" value="Spire"/>
</dbReference>
<dbReference type="GO" id="GO:0008017">
    <property type="term" value="F:microtubule binding"/>
    <property type="evidence" value="ECO:0007669"/>
    <property type="project" value="TreeGrafter"/>
</dbReference>
<sequence>MPLAPRPRSSHDRDVDEAGTRVSFKNEEFRVASSHSSDIDGQLLHSWCDSVAVPWSMGDDEVHVYAAGCTRSAGSCILLHYTSSSIVTNDAAAAAVAAVARLVIGYDTVEWGRWSRTECSYSRRAHVCSVCPLERWFFVPYDTVKNANENNRFQQRQGSTRRLIKVDYSVIQNSDDEDEEEEVPRALTKSNSNFDLSPTKNNNNRPNAMYRTGIVSVANKNTNSSADIVQQKYLRCYDRTLEPYDLATQCPSRKSIRRHTIVCTTPNTNGSLSVPHSRPVSRATSVSPADDSLSCTLPQMSWSRNSLQDELFESKQWQDECLSLTLEEVVHIRSVLTKAELESLPVEGQVKDDVEKRKVCFLCLKTRFSIFGPWGQICKLCKRTVCGKCHSKMRIPTEHFSHVPVVALSPTMLSPIEQEYSVAHSILSRLSGSDCDRGSVGSAPSSPKLSRLSPLPSTKMSSSYHDGYSSGPQSLQNPSPTRSPPEKRFDNLPTRTSKAEKLKGIEMIVCMDCKTMVIQIIKSSRLSRNNILHNLTLDLKPVY</sequence>
<feature type="compositionally biased region" description="Low complexity" evidence="1">
    <location>
        <begin position="442"/>
        <end position="457"/>
    </location>
</feature>
<dbReference type="GO" id="GO:0003779">
    <property type="term" value="F:actin binding"/>
    <property type="evidence" value="ECO:0007669"/>
    <property type="project" value="InterPro"/>
</dbReference>
<evidence type="ECO:0000256" key="1">
    <source>
        <dbReference type="SAM" id="MobiDB-lite"/>
    </source>
</evidence>
<gene>
    <name evidence="2" type="ORF">V9T40_000318</name>
</gene>
<evidence type="ECO:0000313" key="2">
    <source>
        <dbReference type="EMBL" id="KAK7579689.1"/>
    </source>
</evidence>
<evidence type="ECO:0000313" key="3">
    <source>
        <dbReference type="Proteomes" id="UP001367676"/>
    </source>
</evidence>
<dbReference type="InterPro" id="IPR011011">
    <property type="entry name" value="Znf_FYVE_PHD"/>
</dbReference>
<dbReference type="GO" id="GO:0048193">
    <property type="term" value="P:Golgi vesicle transport"/>
    <property type="evidence" value="ECO:0007669"/>
    <property type="project" value="TreeGrafter"/>
</dbReference>
<dbReference type="GO" id="GO:0045010">
    <property type="term" value="P:actin nucleation"/>
    <property type="evidence" value="ECO:0007669"/>
    <property type="project" value="InterPro"/>
</dbReference>
<feature type="compositionally biased region" description="Polar residues" evidence="1">
    <location>
        <begin position="458"/>
        <end position="480"/>
    </location>
</feature>
<dbReference type="GO" id="GO:0051639">
    <property type="term" value="P:actin filament network formation"/>
    <property type="evidence" value="ECO:0007669"/>
    <property type="project" value="TreeGrafter"/>
</dbReference>
<dbReference type="GO" id="GO:0030041">
    <property type="term" value="P:actin filament polymerization"/>
    <property type="evidence" value="ECO:0007669"/>
    <property type="project" value="TreeGrafter"/>
</dbReference>
<dbReference type="EMBL" id="JBBCAQ010000034">
    <property type="protein sequence ID" value="KAK7579689.1"/>
    <property type="molecule type" value="Genomic_DNA"/>
</dbReference>
<feature type="region of interest" description="Disordered" evidence="1">
    <location>
        <begin position="173"/>
        <end position="207"/>
    </location>
</feature>
<dbReference type="GO" id="GO:0040038">
    <property type="term" value="P:polar body extrusion after meiotic divisions"/>
    <property type="evidence" value="ECO:0007669"/>
    <property type="project" value="TreeGrafter"/>
</dbReference>
<dbReference type="SUPFAM" id="SSF57903">
    <property type="entry name" value="FYVE/PHD zinc finger"/>
    <property type="match status" value="1"/>
</dbReference>
<feature type="compositionally biased region" description="Polar residues" evidence="1">
    <location>
        <begin position="188"/>
        <end position="206"/>
    </location>
</feature>
<dbReference type="GO" id="GO:0051295">
    <property type="term" value="P:establishment of meiotic spindle localization"/>
    <property type="evidence" value="ECO:0007669"/>
    <property type="project" value="TreeGrafter"/>
</dbReference>
<dbReference type="PANTHER" id="PTHR21345:SF3">
    <property type="entry name" value="PROTEIN SPIRE"/>
    <property type="match status" value="1"/>
</dbReference>